<evidence type="ECO:0000313" key="2">
    <source>
        <dbReference type="EMBL" id="MDG5753765.1"/>
    </source>
</evidence>
<keyword evidence="1" id="KW-0175">Coiled coil</keyword>
<evidence type="ECO:0000256" key="1">
    <source>
        <dbReference type="SAM" id="Coils"/>
    </source>
</evidence>
<name>A0ABT6H2Z5_9BACI</name>
<dbReference type="InterPro" id="IPR011728">
    <property type="entry name" value="PhaP_Bmeg"/>
</dbReference>
<dbReference type="Pfam" id="PF09602">
    <property type="entry name" value="PhaP_Bmeg"/>
    <property type="match status" value="1"/>
</dbReference>
<sequence>MENKSYELVEAFWNNWSHSLTSLASTAKQMEQFTLEAMKHQQESLQKMVQGLEAMEQEMKQHTMQAGAQYAEYMKQFAAGQFSSQIEEWQKKWNEVSQQMQQTSVSPAKVSLNALAQTAGQLEEAFKQVLSQQHSQREEAQKQMNQFMNELKTMQLELLRKTQEGAKQFLPSL</sequence>
<proteinExistence type="predicted"/>
<organism evidence="2 3">
    <name type="scientific">Ectobacillus antri</name>
    <dbReference type="NCBI Taxonomy" id="2486280"/>
    <lineage>
        <taxon>Bacteria</taxon>
        <taxon>Bacillati</taxon>
        <taxon>Bacillota</taxon>
        <taxon>Bacilli</taxon>
        <taxon>Bacillales</taxon>
        <taxon>Bacillaceae</taxon>
        <taxon>Ectobacillus</taxon>
    </lineage>
</organism>
<dbReference type="EMBL" id="JARULN010000004">
    <property type="protein sequence ID" value="MDG5753765.1"/>
    <property type="molecule type" value="Genomic_DNA"/>
</dbReference>
<accession>A0ABT6H2Z5</accession>
<evidence type="ECO:0000313" key="3">
    <source>
        <dbReference type="Proteomes" id="UP001218246"/>
    </source>
</evidence>
<feature type="coiled-coil region" evidence="1">
    <location>
        <begin position="130"/>
        <end position="164"/>
    </location>
</feature>
<protein>
    <submittedName>
        <fullName evidence="2">Polyhydroxyalkanoic acid inclusion protein PhaP</fullName>
    </submittedName>
</protein>
<dbReference type="RefSeq" id="WP_124562848.1">
    <property type="nucleotide sequence ID" value="NZ_JARRRY010000009.1"/>
</dbReference>
<gene>
    <name evidence="2" type="primary">phaP</name>
    <name evidence="2" type="ORF">P6P90_07235</name>
</gene>
<feature type="coiled-coil region" evidence="1">
    <location>
        <begin position="35"/>
        <end position="65"/>
    </location>
</feature>
<comment type="caution">
    <text evidence="2">The sequence shown here is derived from an EMBL/GenBank/DDBJ whole genome shotgun (WGS) entry which is preliminary data.</text>
</comment>
<dbReference type="NCBIfam" id="TIGR02131">
    <property type="entry name" value="phaP_Bmeg"/>
    <property type="match status" value="1"/>
</dbReference>
<dbReference type="Proteomes" id="UP001218246">
    <property type="component" value="Unassembled WGS sequence"/>
</dbReference>
<keyword evidence="3" id="KW-1185">Reference proteome</keyword>
<reference evidence="2 3" key="1">
    <citation type="submission" date="2023-04" db="EMBL/GenBank/DDBJ databases">
        <title>Ectobacillus antri isolated from activated sludge.</title>
        <authorList>
            <person name="Yan P."/>
            <person name="Liu X."/>
        </authorList>
    </citation>
    <scope>NUCLEOTIDE SEQUENCE [LARGE SCALE GENOMIC DNA]</scope>
    <source>
        <strain evidence="2 3">C18H</strain>
    </source>
</reference>